<organism evidence="2 3">
    <name type="scientific">Nocardiopsis composta</name>
    <dbReference type="NCBI Taxonomy" id="157465"/>
    <lineage>
        <taxon>Bacteria</taxon>
        <taxon>Bacillati</taxon>
        <taxon>Actinomycetota</taxon>
        <taxon>Actinomycetes</taxon>
        <taxon>Streptosporangiales</taxon>
        <taxon>Nocardiopsidaceae</taxon>
        <taxon>Nocardiopsis</taxon>
    </lineage>
</organism>
<gene>
    <name evidence="2" type="ORF">HDA36_006411</name>
</gene>
<feature type="region of interest" description="Disordered" evidence="1">
    <location>
        <begin position="13"/>
        <end position="36"/>
    </location>
</feature>
<comment type="caution">
    <text evidence="2">The sequence shown here is derived from an EMBL/GenBank/DDBJ whole genome shotgun (WGS) entry which is preliminary data.</text>
</comment>
<dbReference type="Proteomes" id="UP000572635">
    <property type="component" value="Unassembled WGS sequence"/>
</dbReference>
<keyword evidence="3" id="KW-1185">Reference proteome</keyword>
<dbReference type="RefSeq" id="WP_246528830.1">
    <property type="nucleotide sequence ID" value="NZ_BAAAJD010000109.1"/>
</dbReference>
<dbReference type="AlphaFoldDB" id="A0A7W8QUP3"/>
<reference evidence="2 3" key="1">
    <citation type="submission" date="2020-08" db="EMBL/GenBank/DDBJ databases">
        <title>Sequencing the genomes of 1000 actinobacteria strains.</title>
        <authorList>
            <person name="Klenk H.-P."/>
        </authorList>
    </citation>
    <scope>NUCLEOTIDE SEQUENCE [LARGE SCALE GENOMIC DNA]</scope>
    <source>
        <strain evidence="2 3">DSM 44551</strain>
    </source>
</reference>
<name>A0A7W8QUP3_9ACTN</name>
<dbReference type="EMBL" id="JACHDB010000002">
    <property type="protein sequence ID" value="MBB5436263.1"/>
    <property type="molecule type" value="Genomic_DNA"/>
</dbReference>
<evidence type="ECO:0000256" key="1">
    <source>
        <dbReference type="SAM" id="MobiDB-lite"/>
    </source>
</evidence>
<evidence type="ECO:0000313" key="2">
    <source>
        <dbReference type="EMBL" id="MBB5436263.1"/>
    </source>
</evidence>
<sequence length="62" mass="6263">MLFLFSDVGPDGAPTRIRAGSHRGVPPLPAGAGEEGREFMDLCGDAVRAGEGRPEAPATGAA</sequence>
<evidence type="ECO:0000313" key="3">
    <source>
        <dbReference type="Proteomes" id="UP000572635"/>
    </source>
</evidence>
<proteinExistence type="predicted"/>
<accession>A0A7W8QUP3</accession>
<protein>
    <submittedName>
        <fullName evidence="2">Uncharacterized protein</fullName>
    </submittedName>
</protein>